<dbReference type="AlphaFoldDB" id="A0A385PZL0"/>
<evidence type="ECO:0000256" key="5">
    <source>
        <dbReference type="ARBA" id="ARBA00022989"/>
    </source>
</evidence>
<name>A0A385PZL0_9FIRM</name>
<keyword evidence="5" id="KW-1133">Transmembrane helix</keyword>
<evidence type="ECO:0000256" key="6">
    <source>
        <dbReference type="ARBA" id="ARBA00023136"/>
    </source>
</evidence>
<evidence type="ECO:0000256" key="4">
    <source>
        <dbReference type="ARBA" id="ARBA00022692"/>
    </source>
</evidence>
<keyword evidence="6" id="KW-0472">Membrane</keyword>
<reference evidence="7 8" key="1">
    <citation type="submission" date="2018-09" db="EMBL/GenBank/DDBJ databases">
        <title>Genome sequencing of Lachnoanaerobaculum umeaense DSM 23576.</title>
        <authorList>
            <person name="Kook J.-K."/>
            <person name="Park S.-N."/>
            <person name="Lim Y.K."/>
        </authorList>
    </citation>
    <scope>NUCLEOTIDE SEQUENCE [LARGE SCALE GENOMIC DNA]</scope>
    <source>
        <strain evidence="8">DSM 23576 \ CCUG 58757</strain>
    </source>
</reference>
<keyword evidence="3" id="KW-1003">Cell membrane</keyword>
<dbReference type="OrthoDB" id="9770347at2"/>
<dbReference type="PANTHER" id="PTHR30250:SF10">
    <property type="entry name" value="LIPOPOLYSACCHARIDE BIOSYNTHESIS PROTEIN WZXC"/>
    <property type="match status" value="1"/>
</dbReference>
<dbReference type="InterPro" id="IPR050833">
    <property type="entry name" value="Poly_Biosynth_Transport"/>
</dbReference>
<gene>
    <name evidence="7" type="ORF">D4A81_01440</name>
</gene>
<proteinExistence type="inferred from homology"/>
<evidence type="ECO:0000313" key="8">
    <source>
        <dbReference type="Proteomes" id="UP000265562"/>
    </source>
</evidence>
<evidence type="ECO:0000256" key="3">
    <source>
        <dbReference type="ARBA" id="ARBA00022475"/>
    </source>
</evidence>
<dbReference type="Pfam" id="PF13440">
    <property type="entry name" value="Polysacc_synt_3"/>
    <property type="match status" value="1"/>
</dbReference>
<keyword evidence="8" id="KW-1185">Reference proteome</keyword>
<evidence type="ECO:0000313" key="7">
    <source>
        <dbReference type="EMBL" id="AYA98707.1"/>
    </source>
</evidence>
<dbReference type="KEGG" id="lua:D4A81_01440"/>
<dbReference type="EMBL" id="CP032364">
    <property type="protein sequence ID" value="AYA98707.1"/>
    <property type="molecule type" value="Genomic_DNA"/>
</dbReference>
<dbReference type="Proteomes" id="UP000265562">
    <property type="component" value="Chromosome"/>
</dbReference>
<dbReference type="RefSeq" id="WP_111523879.1">
    <property type="nucleotide sequence ID" value="NZ_CP032364.1"/>
</dbReference>
<dbReference type="GO" id="GO:0005886">
    <property type="term" value="C:plasma membrane"/>
    <property type="evidence" value="ECO:0007669"/>
    <property type="project" value="UniProtKB-SubCell"/>
</dbReference>
<evidence type="ECO:0000256" key="1">
    <source>
        <dbReference type="ARBA" id="ARBA00004651"/>
    </source>
</evidence>
<dbReference type="CDD" id="cd13127">
    <property type="entry name" value="MATE_tuaB_like"/>
    <property type="match status" value="1"/>
</dbReference>
<dbReference type="PANTHER" id="PTHR30250">
    <property type="entry name" value="PST FAMILY PREDICTED COLANIC ACID TRANSPORTER"/>
    <property type="match status" value="1"/>
</dbReference>
<sequence length="475" mass="52597">MNKKNRSEITTSLFWKILENGGSQGVQFIVSILLARLLSPSEYGIVAIVLIFTTIANVLVQNGFSSALIQKQNADDLDFSSVLIFNAFLSILIYFLLFLISPVIAGIYNRSELVMILRVMGIIIIPGSIISVQNSYVARNMKFKMLFIATFLASIISGGISVFMAISGMKVWALAFQQIVYYFALLIILGIGIKYFPKLSFSMERLRTMFAFGSKLLIASLLDTIFTNIHGLIIGKAYSEEMLGAFNRGEQFPKLVVTNLSSAIQSVLLPVMSKKQDSKEDIKKLLQSSIKLSTFVVAPMMCGLAAVSDNLILLLLGEKWSFAIPFLQMMCFSYVFWPIHISNLQALNAMGRSDIFLKLEIVKKLLGVAVLIIGIRYNVFIFIGLKAFSDLICAFINAYPNVGLLDYKLREQSMDALANFAPAICMGVIIYIAGKYIGIGAISLLIQIVLGVIIYIALAVVSKNENMRMIISRFG</sequence>
<protein>
    <submittedName>
        <fullName evidence="7">Lipopolysaccharide biosynthesis protein</fullName>
    </submittedName>
</protein>
<accession>A0A385PZL0</accession>
<comment type="subcellular location">
    <subcellularLocation>
        <location evidence="1">Cell membrane</location>
        <topology evidence="1">Multi-pass membrane protein</topology>
    </subcellularLocation>
</comment>
<keyword evidence="4" id="KW-0812">Transmembrane</keyword>
<evidence type="ECO:0000256" key="2">
    <source>
        <dbReference type="ARBA" id="ARBA00007430"/>
    </source>
</evidence>
<organism evidence="7 8">
    <name type="scientific">Lachnoanaerobaculum umeaense</name>
    <dbReference type="NCBI Taxonomy" id="617123"/>
    <lineage>
        <taxon>Bacteria</taxon>
        <taxon>Bacillati</taxon>
        <taxon>Bacillota</taxon>
        <taxon>Clostridia</taxon>
        <taxon>Lachnospirales</taxon>
        <taxon>Lachnospiraceae</taxon>
        <taxon>Lachnoanaerobaculum</taxon>
    </lineage>
</organism>
<comment type="similarity">
    <text evidence="2">Belongs to the polysaccharide synthase family.</text>
</comment>